<evidence type="ECO:0000313" key="3">
    <source>
        <dbReference type="Proteomes" id="UP000184357"/>
    </source>
</evidence>
<feature type="compositionally biased region" description="Acidic residues" evidence="1">
    <location>
        <begin position="378"/>
        <end position="398"/>
    </location>
</feature>
<dbReference type="AlphaFoldDB" id="A0A1M5KJC0"/>
<accession>A0A1M5KJC0</accession>
<evidence type="ECO:0008006" key="4">
    <source>
        <dbReference type="Google" id="ProtNLM"/>
    </source>
</evidence>
<sequence>MSSSDGDDGSDAGPGTREVAHRIFAAEFDDADLDHSESDEERAPNYVVTPTGLRVNRLFAVGVLTEVESVNEQTLRGRVVDPTGAFVTYAGQYQPDEAAFLDRTAPPAFVALTGKARTFQPEDSDLVYTSVRPESLATVDADTRDRWVVSAAEATLRRIAVFAEALAMDERGDRLRARLEDAGVPAALAAGVPLAIDHYDTGHRYLEAVRTLAVDSLAVVADEREEVRALTVAPVDRGGADLGSLPDVPYDFAGATAPEAEFDDPVEPAAAGTDAAASTASTVDESSAGETERAGEPAEAADATGDDVAVAEADPGAGAEPEPVESADATRADEPEDDDPIAGGTAAAGSTESLTDAPDESGGDGGEAAAAEPAEAAGADDDAAVAEADPGADAEPEPVESAGGGDLGDFEDPDDGPGEFDAGGAADASGEPASADAADEAGAPEEADDLGEFDADADADPANADADPEDLEDALSEEERREVEAEHGVEFSTGSEVPDAGESGIETPDPDTGAGDTTGSDESTSDPSSEPADAEREEPAGGGSDDGSDDEADASDAPADVDLESAVVDVMSDLDDGDGVDREAVVAAAVDRHGADPGDAEDAIQEALMSGKCYEPADGTLKPI</sequence>
<feature type="compositionally biased region" description="Acidic residues" evidence="1">
    <location>
        <begin position="466"/>
        <end position="476"/>
    </location>
</feature>
<keyword evidence="3" id="KW-1185">Reference proteome</keyword>
<proteinExistence type="predicted"/>
<feature type="region of interest" description="Disordered" evidence="1">
    <location>
        <begin position="264"/>
        <end position="564"/>
    </location>
</feature>
<evidence type="ECO:0000256" key="1">
    <source>
        <dbReference type="SAM" id="MobiDB-lite"/>
    </source>
</evidence>
<reference evidence="2 3" key="1">
    <citation type="submission" date="2016-11" db="EMBL/GenBank/DDBJ databases">
        <authorList>
            <person name="Jaros S."/>
            <person name="Januszkiewicz K."/>
            <person name="Wedrychowicz H."/>
        </authorList>
    </citation>
    <scope>NUCLEOTIDE SEQUENCE [LARGE SCALE GENOMIC DNA]</scope>
    <source>
        <strain evidence="2 3">DSM 9297</strain>
    </source>
</reference>
<feature type="compositionally biased region" description="Low complexity" evidence="1">
    <location>
        <begin position="367"/>
        <end position="377"/>
    </location>
</feature>
<dbReference type="RefSeq" id="WP_073306831.1">
    <property type="nucleotide sequence ID" value="NZ_FQWV01000001.1"/>
</dbReference>
<dbReference type="STRING" id="43928.SAMN05443636_0538"/>
<name>A0A1M5KJC0_9EURY</name>
<feature type="compositionally biased region" description="Basic and acidic residues" evidence="1">
    <location>
        <begin position="477"/>
        <end position="489"/>
    </location>
</feature>
<feature type="compositionally biased region" description="Low complexity" evidence="1">
    <location>
        <begin position="506"/>
        <end position="531"/>
    </location>
</feature>
<feature type="compositionally biased region" description="Low complexity" evidence="1">
    <location>
        <begin position="267"/>
        <end position="288"/>
    </location>
</feature>
<evidence type="ECO:0000313" key="2">
    <source>
        <dbReference type="EMBL" id="SHG52974.1"/>
    </source>
</evidence>
<feature type="compositionally biased region" description="Low complexity" evidence="1">
    <location>
        <begin position="298"/>
        <end position="321"/>
    </location>
</feature>
<protein>
    <recommendedName>
        <fullName evidence="4">Rpa-associated protein</fullName>
    </recommendedName>
</protein>
<feature type="compositionally biased region" description="Acidic residues" evidence="1">
    <location>
        <begin position="546"/>
        <end position="563"/>
    </location>
</feature>
<feature type="compositionally biased region" description="Acidic residues" evidence="1">
    <location>
        <begin position="437"/>
        <end position="459"/>
    </location>
</feature>
<gene>
    <name evidence="2" type="ORF">SAMN05443636_0538</name>
</gene>
<organism evidence="2 3">
    <name type="scientific">Halobaculum gomorrense</name>
    <dbReference type="NCBI Taxonomy" id="43928"/>
    <lineage>
        <taxon>Archaea</taxon>
        <taxon>Methanobacteriati</taxon>
        <taxon>Methanobacteriota</taxon>
        <taxon>Stenosarchaea group</taxon>
        <taxon>Halobacteria</taxon>
        <taxon>Halobacteriales</taxon>
        <taxon>Haloferacaceae</taxon>
        <taxon>Halobaculum</taxon>
    </lineage>
</organism>
<feature type="compositionally biased region" description="Low complexity" evidence="1">
    <location>
        <begin position="419"/>
        <end position="436"/>
    </location>
</feature>
<dbReference type="OrthoDB" id="214631at2157"/>
<feature type="compositionally biased region" description="Acidic residues" evidence="1">
    <location>
        <begin position="408"/>
        <end position="418"/>
    </location>
</feature>
<dbReference type="Proteomes" id="UP000184357">
    <property type="component" value="Unassembled WGS sequence"/>
</dbReference>
<dbReference type="EMBL" id="FQWV01000001">
    <property type="protein sequence ID" value="SHG52974.1"/>
    <property type="molecule type" value="Genomic_DNA"/>
</dbReference>